<gene>
    <name evidence="1" type="ORF">GOODEAATRI_012199</name>
</gene>
<organism evidence="1 2">
    <name type="scientific">Goodea atripinnis</name>
    <dbReference type="NCBI Taxonomy" id="208336"/>
    <lineage>
        <taxon>Eukaryota</taxon>
        <taxon>Metazoa</taxon>
        <taxon>Chordata</taxon>
        <taxon>Craniata</taxon>
        <taxon>Vertebrata</taxon>
        <taxon>Euteleostomi</taxon>
        <taxon>Actinopterygii</taxon>
        <taxon>Neopterygii</taxon>
        <taxon>Teleostei</taxon>
        <taxon>Neoteleostei</taxon>
        <taxon>Acanthomorphata</taxon>
        <taxon>Ovalentaria</taxon>
        <taxon>Atherinomorphae</taxon>
        <taxon>Cyprinodontiformes</taxon>
        <taxon>Goodeidae</taxon>
        <taxon>Goodea</taxon>
    </lineage>
</organism>
<evidence type="ECO:0000313" key="2">
    <source>
        <dbReference type="Proteomes" id="UP001476798"/>
    </source>
</evidence>
<dbReference type="Proteomes" id="UP001476798">
    <property type="component" value="Unassembled WGS sequence"/>
</dbReference>
<reference evidence="1 2" key="1">
    <citation type="submission" date="2021-06" db="EMBL/GenBank/DDBJ databases">
        <authorList>
            <person name="Palmer J.M."/>
        </authorList>
    </citation>
    <scope>NUCLEOTIDE SEQUENCE [LARGE SCALE GENOMIC DNA]</scope>
    <source>
        <strain evidence="1 2">GA_2019</strain>
        <tissue evidence="1">Muscle</tissue>
    </source>
</reference>
<protein>
    <submittedName>
        <fullName evidence="1">Uncharacterized protein</fullName>
    </submittedName>
</protein>
<dbReference type="EMBL" id="JAHRIO010010769">
    <property type="protein sequence ID" value="MEQ2161700.1"/>
    <property type="molecule type" value="Genomic_DNA"/>
</dbReference>
<evidence type="ECO:0000313" key="1">
    <source>
        <dbReference type="EMBL" id="MEQ2161700.1"/>
    </source>
</evidence>
<name>A0ABV0MRI2_9TELE</name>
<sequence length="117" mass="13083">MLKSLVAQKEAIVAYAYEYSLLPTLNAHQWTLVENMLTILDACEQLTRNISKVTATTADLSPSIQALMHLRKQSVPTGVKKIKRNPFESNAFGKTFCLYRRRAPVLYGNNTGPKVQG</sequence>
<comment type="caution">
    <text evidence="1">The sequence shown here is derived from an EMBL/GenBank/DDBJ whole genome shotgun (WGS) entry which is preliminary data.</text>
</comment>
<accession>A0ABV0MRI2</accession>
<proteinExistence type="predicted"/>
<keyword evidence="2" id="KW-1185">Reference proteome</keyword>